<keyword evidence="2" id="KW-1185">Reference proteome</keyword>
<dbReference type="Proteomes" id="UP000278627">
    <property type="component" value="Unassembled WGS sequence"/>
</dbReference>
<gene>
    <name evidence="1" type="ORF">BPAG_LOCUS9687</name>
</gene>
<evidence type="ECO:0000313" key="2">
    <source>
        <dbReference type="Proteomes" id="UP000278627"/>
    </source>
</evidence>
<organism evidence="3">
    <name type="scientific">Brugia pahangi</name>
    <name type="common">Filarial nematode worm</name>
    <dbReference type="NCBI Taxonomy" id="6280"/>
    <lineage>
        <taxon>Eukaryota</taxon>
        <taxon>Metazoa</taxon>
        <taxon>Ecdysozoa</taxon>
        <taxon>Nematoda</taxon>
        <taxon>Chromadorea</taxon>
        <taxon>Rhabditida</taxon>
        <taxon>Spirurina</taxon>
        <taxon>Spiruromorpha</taxon>
        <taxon>Filarioidea</taxon>
        <taxon>Onchocercidae</taxon>
        <taxon>Brugia</taxon>
    </lineage>
</organism>
<evidence type="ECO:0000313" key="1">
    <source>
        <dbReference type="EMBL" id="VDN90873.1"/>
    </source>
</evidence>
<evidence type="ECO:0000313" key="3">
    <source>
        <dbReference type="WBParaSite" id="BPAG_0000972501-mRNA-1"/>
    </source>
</evidence>
<proteinExistence type="predicted"/>
<dbReference type="AlphaFoldDB" id="A0A0N4TMP4"/>
<dbReference type="WBParaSite" id="BPAG_0000972501-mRNA-1">
    <property type="protein sequence ID" value="BPAG_0000972501-mRNA-1"/>
    <property type="gene ID" value="BPAG_0000972501"/>
</dbReference>
<reference evidence="1 2" key="2">
    <citation type="submission" date="2018-11" db="EMBL/GenBank/DDBJ databases">
        <authorList>
            <consortium name="Pathogen Informatics"/>
        </authorList>
    </citation>
    <scope>NUCLEOTIDE SEQUENCE [LARGE SCALE GENOMIC DNA]</scope>
</reference>
<protein>
    <submittedName>
        <fullName evidence="1 3">Uncharacterized protein</fullName>
    </submittedName>
</protein>
<accession>A0A0N4TMP4</accession>
<sequence>MRNGPARKVTFGVPSVFDVDDKRLDFQEKLARKPKARTSVSLEKSCLSIVYRPATLQKYSQRMPAPAKNCFLLSITNCLLVSSIAAA</sequence>
<name>A0A0N4TMP4_BRUPA</name>
<reference evidence="3" key="1">
    <citation type="submission" date="2017-02" db="UniProtKB">
        <authorList>
            <consortium name="WormBaseParasite"/>
        </authorList>
    </citation>
    <scope>IDENTIFICATION</scope>
</reference>
<dbReference type="EMBL" id="UZAD01013162">
    <property type="protein sequence ID" value="VDN90873.1"/>
    <property type="molecule type" value="Genomic_DNA"/>
</dbReference>